<dbReference type="Pfam" id="PF00536">
    <property type="entry name" value="SAM_1"/>
    <property type="match status" value="2"/>
</dbReference>
<sequence length="715" mass="81199">MMDDNKQLAQRIDGAIQSASQEVTNLRSELSATSRKLAELGASSPPRGAETNGGTAAIRYILYEAHKRSNAEQFGRCPLLREEVVQLQEEVHLLRQMKDMLSKDLEETQGGCSANLLSATELRAQLGDREQELDRAKEALQAMKADRKRLKVEKSELVNQMQQLYTTLESREEQLREFIRNYDQHRKESEDAVKVLAKEKDVLEREKWDLRRQTKESTEQANMLRSQIDMKENRIKELEAELTMAKQSLATLTKDVPKRHSLVVQPEPLVNGSQEWVMQADLPLTAAIRQSQQTLYHGHNADRQAVVRISPCHTRQPSVISDASAADGDRSSTPSDINSPRHRTHSLCNVRNAPAAPSMEDLEDQKRKKKKDKMTLGSLSRVFTRGKQRKSLDPGLFDDSDTQHSMSDGEEQLDRLQQAELTRTTCMSHWRAGAVQAWMEVVMGMPMYIRACSENVKSGKVLLSLTDEDLELGLGISNQIHRRKVRLAIEDYRRAEGELSKASELDHHWVSTSWLSDVGLPQYSQTFQTNLVDGRVLNSLSRRDLERFLNIGDHFHQTSLLLAIQLLQMLSFDKEALQLRRLKCEHENRDPLVWTCHRVMKWIKDIDLKEFAENLQGKGIHGAVIALDQSFDTEALANALGIPSNKHMLHRHLYEEMKSLSAPPLRLRAESHSVERGLGFHGNCGSLPREARVHAVPRAKGSPMHTFKSVEITNV</sequence>
<evidence type="ECO:0000313" key="4">
    <source>
        <dbReference type="Ensembl" id="ENSPREP00000007588.1"/>
    </source>
</evidence>
<dbReference type="Pfam" id="PF25986">
    <property type="entry name" value="Kazrin"/>
    <property type="match status" value="1"/>
</dbReference>
<dbReference type="InterPro" id="IPR037614">
    <property type="entry name" value="Kazrin"/>
</dbReference>
<dbReference type="PANTHER" id="PTHR12776">
    <property type="entry name" value="KAZRIN-RELATED"/>
    <property type="match status" value="1"/>
</dbReference>
<keyword evidence="5" id="KW-1185">Reference proteome</keyword>
<feature type="domain" description="SAM" evidence="3">
    <location>
        <begin position="430"/>
        <end position="495"/>
    </location>
</feature>
<dbReference type="Gene3D" id="1.10.287.1490">
    <property type="match status" value="1"/>
</dbReference>
<evidence type="ECO:0000256" key="1">
    <source>
        <dbReference type="SAM" id="Coils"/>
    </source>
</evidence>
<reference evidence="4" key="3">
    <citation type="submission" date="2025-09" db="UniProtKB">
        <authorList>
            <consortium name="Ensembl"/>
        </authorList>
    </citation>
    <scope>IDENTIFICATION</scope>
    <source>
        <strain evidence="4">Guanapo</strain>
    </source>
</reference>
<feature type="region of interest" description="Disordered" evidence="2">
    <location>
        <begin position="309"/>
        <end position="411"/>
    </location>
</feature>
<dbReference type="Ensembl" id="ENSPRET00000007679.1">
    <property type="protein sequence ID" value="ENSPREP00000007588.1"/>
    <property type="gene ID" value="ENSPREG00000005173.1"/>
</dbReference>
<proteinExistence type="predicted"/>
<dbReference type="PROSITE" id="PS50105">
    <property type="entry name" value="SAM_DOMAIN"/>
    <property type="match status" value="2"/>
</dbReference>
<dbReference type="Proteomes" id="UP000242638">
    <property type="component" value="Unassembled WGS sequence"/>
</dbReference>
<accession>A0A3P9NDG8</accession>
<feature type="domain" description="SAM" evidence="3">
    <location>
        <begin position="514"/>
        <end position="570"/>
    </location>
</feature>
<dbReference type="InterPro" id="IPR059089">
    <property type="entry name" value="Kazrin_N"/>
</dbReference>
<dbReference type="Bgee" id="ENSPREG00000005173">
    <property type="expression patterns" value="Expressed in caudal fin and 1 other cell type or tissue"/>
</dbReference>
<organism evidence="4 5">
    <name type="scientific">Poecilia reticulata</name>
    <name type="common">Guppy</name>
    <name type="synonym">Acanthophacelus reticulatus</name>
    <dbReference type="NCBI Taxonomy" id="8081"/>
    <lineage>
        <taxon>Eukaryota</taxon>
        <taxon>Metazoa</taxon>
        <taxon>Chordata</taxon>
        <taxon>Craniata</taxon>
        <taxon>Vertebrata</taxon>
        <taxon>Euteleostomi</taxon>
        <taxon>Actinopterygii</taxon>
        <taxon>Neopterygii</taxon>
        <taxon>Teleostei</taxon>
        <taxon>Neoteleostei</taxon>
        <taxon>Acanthomorphata</taxon>
        <taxon>Ovalentaria</taxon>
        <taxon>Atherinomorphae</taxon>
        <taxon>Cyprinodontiformes</taxon>
        <taxon>Poeciliidae</taxon>
        <taxon>Poeciliinae</taxon>
        <taxon>Poecilia</taxon>
    </lineage>
</organism>
<keyword evidence="1" id="KW-0175">Coiled coil</keyword>
<dbReference type="Pfam" id="PF07647">
    <property type="entry name" value="SAM_2"/>
    <property type="match status" value="1"/>
</dbReference>
<dbReference type="InterPro" id="IPR013761">
    <property type="entry name" value="SAM/pointed_sf"/>
</dbReference>
<name>A0A3P9NDG8_POERE</name>
<dbReference type="PANTHER" id="PTHR12776:SF2">
    <property type="entry name" value="KAZRIN ISOFORM X1"/>
    <property type="match status" value="1"/>
</dbReference>
<dbReference type="InterPro" id="IPR001660">
    <property type="entry name" value="SAM"/>
</dbReference>
<feature type="coiled-coil region" evidence="1">
    <location>
        <begin position="84"/>
        <end position="255"/>
    </location>
</feature>
<evidence type="ECO:0000259" key="3">
    <source>
        <dbReference type="PROSITE" id="PS50105"/>
    </source>
</evidence>
<dbReference type="SMART" id="SM00454">
    <property type="entry name" value="SAM"/>
    <property type="match status" value="3"/>
</dbReference>
<evidence type="ECO:0000313" key="5">
    <source>
        <dbReference type="Proteomes" id="UP000242638"/>
    </source>
</evidence>
<reference evidence="5" key="1">
    <citation type="submission" date="2013-11" db="EMBL/GenBank/DDBJ databases">
        <title>The genomic landscape of the Guanapo guppy.</title>
        <authorList>
            <person name="Kuenstner A."/>
            <person name="Dreyer C."/>
        </authorList>
    </citation>
    <scope>NUCLEOTIDE SEQUENCE</scope>
    <source>
        <strain evidence="5">Guanapo</strain>
    </source>
</reference>
<dbReference type="GeneTree" id="ENSGT00940000154570"/>
<evidence type="ECO:0000256" key="2">
    <source>
        <dbReference type="SAM" id="MobiDB-lite"/>
    </source>
</evidence>
<reference evidence="4" key="2">
    <citation type="submission" date="2025-08" db="UniProtKB">
        <authorList>
            <consortium name="Ensembl"/>
        </authorList>
    </citation>
    <scope>IDENTIFICATION</scope>
    <source>
        <strain evidence="4">Guanapo</strain>
    </source>
</reference>
<dbReference type="SUPFAM" id="SSF47769">
    <property type="entry name" value="SAM/Pointed domain"/>
    <property type="match status" value="3"/>
</dbReference>
<dbReference type="Gene3D" id="1.10.150.50">
    <property type="entry name" value="Transcription Factor, Ets-1"/>
    <property type="match status" value="3"/>
</dbReference>
<dbReference type="AlphaFoldDB" id="A0A3P9NDG8"/>
<protein>
    <submittedName>
        <fullName evidence="4">Kazrin, periplakin interacting protein b</fullName>
    </submittedName>
</protein>